<proteinExistence type="predicted"/>
<dbReference type="PANTHER" id="PTHR15854:SF4">
    <property type="entry name" value="PEROXYNITRITE ISOMERASE THAP4"/>
    <property type="match status" value="1"/>
</dbReference>
<feature type="domain" description="THAP4-like heme-binding" evidence="2">
    <location>
        <begin position="42"/>
        <end position="190"/>
    </location>
</feature>
<dbReference type="Proteomes" id="UP000694845">
    <property type="component" value="Unplaced"/>
</dbReference>
<sequence length="197" mass="21698">MFARLSGCELGLGCSGSERACATETPGQHLSFLTMARLHEGLRPLAWLLGEWESIQAKGMYPTSASFDYTTTLKITHLGQPVLNFYSESWLGGIAKHVECGFIRMDPATKKVAYMCAQDLGFVEIEEGELKGTSIEFKDDLLLSMSLPNTPSTTGLRRAFCLKPGGILEQIVLMSTPKTPFAQHLYITYKNKGTSHL</sequence>
<evidence type="ECO:0000259" key="2">
    <source>
        <dbReference type="Pfam" id="PF08768"/>
    </source>
</evidence>
<name>A0A8B7YUX3_ACAPL</name>
<dbReference type="OrthoDB" id="58529at2759"/>
<dbReference type="SUPFAM" id="SSF50814">
    <property type="entry name" value="Lipocalins"/>
    <property type="match status" value="1"/>
</dbReference>
<dbReference type="InterPro" id="IPR012674">
    <property type="entry name" value="Calycin"/>
</dbReference>
<dbReference type="GeneID" id="110981666"/>
<dbReference type="Gene3D" id="2.40.128.20">
    <property type="match status" value="1"/>
</dbReference>
<protein>
    <submittedName>
        <fullName evidence="4">THAP domain-containing protein 4-like isoform X1</fullName>
    </submittedName>
</protein>
<dbReference type="Pfam" id="PF08768">
    <property type="entry name" value="THAP4_heme-bd"/>
    <property type="match status" value="1"/>
</dbReference>
<dbReference type="RefSeq" id="XP_022095126.1">
    <property type="nucleotide sequence ID" value="XM_022239434.1"/>
</dbReference>
<gene>
    <name evidence="4" type="primary">LOC110981666</name>
</gene>
<keyword evidence="3" id="KW-1185">Reference proteome</keyword>
<dbReference type="InterPro" id="IPR014878">
    <property type="entry name" value="THAP4-like_heme-bd"/>
</dbReference>
<comment type="catalytic activity">
    <reaction evidence="1">
        <text>peroxynitrite = nitrate</text>
        <dbReference type="Rhea" id="RHEA:63116"/>
        <dbReference type="ChEBI" id="CHEBI:17632"/>
        <dbReference type="ChEBI" id="CHEBI:25941"/>
    </reaction>
    <physiologicalReaction direction="left-to-right" evidence="1">
        <dbReference type="Rhea" id="RHEA:63117"/>
    </physiologicalReaction>
</comment>
<dbReference type="InterPro" id="IPR045165">
    <property type="entry name" value="Nitrobindin"/>
</dbReference>
<organism evidence="3 4">
    <name type="scientific">Acanthaster planci</name>
    <name type="common">Crown-of-thorns starfish</name>
    <dbReference type="NCBI Taxonomy" id="133434"/>
    <lineage>
        <taxon>Eukaryota</taxon>
        <taxon>Metazoa</taxon>
        <taxon>Echinodermata</taxon>
        <taxon>Eleutherozoa</taxon>
        <taxon>Asterozoa</taxon>
        <taxon>Asteroidea</taxon>
        <taxon>Valvatacea</taxon>
        <taxon>Valvatida</taxon>
        <taxon>Acanthasteridae</taxon>
        <taxon>Acanthaster</taxon>
    </lineage>
</organism>
<evidence type="ECO:0000313" key="4">
    <source>
        <dbReference type="RefSeq" id="XP_022095126.1"/>
    </source>
</evidence>
<dbReference type="AlphaFoldDB" id="A0A8B7YUX3"/>
<evidence type="ECO:0000256" key="1">
    <source>
        <dbReference type="ARBA" id="ARBA00036993"/>
    </source>
</evidence>
<evidence type="ECO:0000313" key="3">
    <source>
        <dbReference type="Proteomes" id="UP000694845"/>
    </source>
</evidence>
<dbReference type="PANTHER" id="PTHR15854">
    <property type="entry name" value="THAP4 PROTEIN"/>
    <property type="match status" value="1"/>
</dbReference>
<dbReference type="KEGG" id="aplc:110981666"/>
<reference evidence="4" key="1">
    <citation type="submission" date="2025-08" db="UniProtKB">
        <authorList>
            <consortium name="RefSeq"/>
        </authorList>
    </citation>
    <scope>IDENTIFICATION</scope>
</reference>
<accession>A0A8B7YUX3</accession>
<dbReference type="CDD" id="cd07828">
    <property type="entry name" value="lipocalin_heme-bd-THAP4-like"/>
    <property type="match status" value="1"/>
</dbReference>